<dbReference type="Proteomes" id="UP001597116">
    <property type="component" value="Unassembled WGS sequence"/>
</dbReference>
<name>A0ABW3QC82_9BACT</name>
<evidence type="ECO:0000256" key="1">
    <source>
        <dbReference type="SAM" id="SignalP"/>
    </source>
</evidence>
<feature type="chain" id="PRO_5046951375" description="Outer membrane protein beta-barrel domain-containing protein" evidence="1">
    <location>
        <begin position="24"/>
        <end position="174"/>
    </location>
</feature>
<evidence type="ECO:0000313" key="2">
    <source>
        <dbReference type="EMBL" id="MFD1143997.1"/>
    </source>
</evidence>
<sequence length="174" mass="18849">MKNLLLCLILAGFMAVTPGFPQASQKIEKMLNLGLGMQTYALGGLCNGASFELGFPNKISVGGFFDYAIYGTKVEDRRWKSQYANFGVRGSYHLAEVLGIGDDKFDPYAGLSVGTRTAIHRAQLEQDGRFVPRLKGFFPGVHVGGFYHFSPKVGGFAEAGWGIAALRLGLTGKF</sequence>
<evidence type="ECO:0008006" key="4">
    <source>
        <dbReference type="Google" id="ProtNLM"/>
    </source>
</evidence>
<reference evidence="3" key="1">
    <citation type="journal article" date="2019" name="Int. J. Syst. Evol. Microbiol.">
        <title>The Global Catalogue of Microorganisms (GCM) 10K type strain sequencing project: providing services to taxonomists for standard genome sequencing and annotation.</title>
        <authorList>
            <consortium name="The Broad Institute Genomics Platform"/>
            <consortium name="The Broad Institute Genome Sequencing Center for Infectious Disease"/>
            <person name="Wu L."/>
            <person name="Ma J."/>
        </authorList>
    </citation>
    <scope>NUCLEOTIDE SEQUENCE [LARGE SCALE GENOMIC DNA]</scope>
    <source>
        <strain evidence="3">CCUG 55608</strain>
    </source>
</reference>
<keyword evidence="1" id="KW-0732">Signal</keyword>
<feature type="signal peptide" evidence="1">
    <location>
        <begin position="1"/>
        <end position="23"/>
    </location>
</feature>
<dbReference type="EMBL" id="JBHTLP010000019">
    <property type="protein sequence ID" value="MFD1143997.1"/>
    <property type="molecule type" value="Genomic_DNA"/>
</dbReference>
<comment type="caution">
    <text evidence="2">The sequence shown here is derived from an EMBL/GenBank/DDBJ whole genome shotgun (WGS) entry which is preliminary data.</text>
</comment>
<proteinExistence type="predicted"/>
<organism evidence="2 3">
    <name type="scientific">Larkinella insperata</name>
    <dbReference type="NCBI Taxonomy" id="332158"/>
    <lineage>
        <taxon>Bacteria</taxon>
        <taxon>Pseudomonadati</taxon>
        <taxon>Bacteroidota</taxon>
        <taxon>Cytophagia</taxon>
        <taxon>Cytophagales</taxon>
        <taxon>Spirosomataceae</taxon>
        <taxon>Larkinella</taxon>
    </lineage>
</organism>
<keyword evidence="3" id="KW-1185">Reference proteome</keyword>
<protein>
    <recommendedName>
        <fullName evidence="4">Outer membrane protein beta-barrel domain-containing protein</fullName>
    </recommendedName>
</protein>
<gene>
    <name evidence="2" type="ORF">ACFQ4C_22925</name>
</gene>
<dbReference type="RefSeq" id="WP_265993469.1">
    <property type="nucleotide sequence ID" value="NZ_CP110973.1"/>
</dbReference>
<evidence type="ECO:0000313" key="3">
    <source>
        <dbReference type="Proteomes" id="UP001597116"/>
    </source>
</evidence>
<accession>A0ABW3QC82</accession>